<feature type="chain" id="PRO_5043141534" evidence="1">
    <location>
        <begin position="27"/>
        <end position="141"/>
    </location>
</feature>
<feature type="signal peptide" evidence="1">
    <location>
        <begin position="1"/>
        <end position="26"/>
    </location>
</feature>
<name>A0A183TH12_SCHSO</name>
<sequence length="141" mass="15806">MGLQAMRGITLLLVILLSFLLMAVSGNVDGAVAKLEINRMTWKGFISLVSTLLEIDNKIDVSPNGNLLLQLGQVKGMHVRRCKTVVVGNPNCHSQRNIKLLCPFTCELLNASLYQRVSLRRRLVALLPIFYRLEYNFDSCS</sequence>
<evidence type="ECO:0000313" key="2">
    <source>
        <dbReference type="EMBL" id="VDM02146.1"/>
    </source>
</evidence>
<organism evidence="4">
    <name type="scientific">Schistocephalus solidus</name>
    <name type="common">Tapeworm</name>
    <dbReference type="NCBI Taxonomy" id="70667"/>
    <lineage>
        <taxon>Eukaryota</taxon>
        <taxon>Metazoa</taxon>
        <taxon>Spiralia</taxon>
        <taxon>Lophotrochozoa</taxon>
        <taxon>Platyhelminthes</taxon>
        <taxon>Cestoda</taxon>
        <taxon>Eucestoda</taxon>
        <taxon>Diphyllobothriidea</taxon>
        <taxon>Diphyllobothriidae</taxon>
        <taxon>Schistocephalus</taxon>
    </lineage>
</organism>
<gene>
    <name evidence="2" type="ORF">SSLN_LOCUS15760</name>
</gene>
<reference evidence="2 3" key="2">
    <citation type="submission" date="2018-11" db="EMBL/GenBank/DDBJ databases">
        <authorList>
            <consortium name="Pathogen Informatics"/>
        </authorList>
    </citation>
    <scope>NUCLEOTIDE SEQUENCE [LARGE SCALE GENOMIC DNA]</scope>
    <source>
        <strain evidence="2 3">NST_G2</strain>
    </source>
</reference>
<dbReference type="OrthoDB" id="6267323at2759"/>
<protein>
    <submittedName>
        <fullName evidence="4">Secreted protein</fullName>
    </submittedName>
</protein>
<reference evidence="4" key="1">
    <citation type="submission" date="2016-06" db="UniProtKB">
        <authorList>
            <consortium name="WormBaseParasite"/>
        </authorList>
    </citation>
    <scope>IDENTIFICATION</scope>
</reference>
<keyword evidence="3" id="KW-1185">Reference proteome</keyword>
<dbReference type="AlphaFoldDB" id="A0A183TH12"/>
<evidence type="ECO:0000313" key="4">
    <source>
        <dbReference type="WBParaSite" id="SSLN_0001636301-mRNA-1"/>
    </source>
</evidence>
<keyword evidence="1" id="KW-0732">Signal</keyword>
<dbReference type="EMBL" id="UYSU01040256">
    <property type="protein sequence ID" value="VDM02146.1"/>
    <property type="molecule type" value="Genomic_DNA"/>
</dbReference>
<proteinExistence type="predicted"/>
<accession>A0A183TH12</accession>
<evidence type="ECO:0000313" key="3">
    <source>
        <dbReference type="Proteomes" id="UP000275846"/>
    </source>
</evidence>
<evidence type="ECO:0000256" key="1">
    <source>
        <dbReference type="SAM" id="SignalP"/>
    </source>
</evidence>
<dbReference type="Proteomes" id="UP000275846">
    <property type="component" value="Unassembled WGS sequence"/>
</dbReference>
<dbReference type="WBParaSite" id="SSLN_0001636301-mRNA-1">
    <property type="protein sequence ID" value="SSLN_0001636301-mRNA-1"/>
    <property type="gene ID" value="SSLN_0001636301"/>
</dbReference>